<evidence type="ECO:0000256" key="1">
    <source>
        <dbReference type="SAM" id="Phobius"/>
    </source>
</evidence>
<dbReference type="Proteomes" id="UP001497522">
    <property type="component" value="Chromosome 15"/>
</dbReference>
<dbReference type="PANTHER" id="PTHR16216">
    <property type="entry name" value="DYNEIN ASSEMBLY FACTOR 5, AXONEMAL"/>
    <property type="match status" value="1"/>
</dbReference>
<reference evidence="2" key="1">
    <citation type="submission" date="2024-03" db="EMBL/GenBank/DDBJ databases">
        <authorList>
            <consortium name="ELIXIR-Norway"/>
            <consortium name="Elixir Norway"/>
        </authorList>
    </citation>
    <scope>NUCLEOTIDE SEQUENCE</scope>
</reference>
<sequence length="100" mass="11409">MAEVMQMPQGFMAVAKSCLDEDYFLDIRLVTAHVVHQFLRIAGNILTDEERSDLVKNLRKRMDDSNDNVRIGILPTIIAFFTTMPSSFNDSEVTNSFNHN</sequence>
<keyword evidence="1" id="KW-1133">Transmembrane helix</keyword>
<keyword evidence="1" id="KW-0812">Transmembrane</keyword>
<feature type="transmembrane region" description="Helical" evidence="1">
    <location>
        <begin position="69"/>
        <end position="88"/>
    </location>
</feature>
<proteinExistence type="predicted"/>
<dbReference type="InterPro" id="IPR052623">
    <property type="entry name" value="DAAF5"/>
</dbReference>
<evidence type="ECO:0000313" key="3">
    <source>
        <dbReference type="Proteomes" id="UP001497522"/>
    </source>
</evidence>
<dbReference type="PANTHER" id="PTHR16216:SF2">
    <property type="entry name" value="DYNEIN AXONEMAL ASSEMBLY FACTOR 5"/>
    <property type="match status" value="1"/>
</dbReference>
<organism evidence="2 3">
    <name type="scientific">Sphagnum jensenii</name>
    <dbReference type="NCBI Taxonomy" id="128206"/>
    <lineage>
        <taxon>Eukaryota</taxon>
        <taxon>Viridiplantae</taxon>
        <taxon>Streptophyta</taxon>
        <taxon>Embryophyta</taxon>
        <taxon>Bryophyta</taxon>
        <taxon>Sphagnophytina</taxon>
        <taxon>Sphagnopsida</taxon>
        <taxon>Sphagnales</taxon>
        <taxon>Sphagnaceae</taxon>
        <taxon>Sphagnum</taxon>
    </lineage>
</organism>
<name>A0ABP1ATT0_9BRYO</name>
<keyword evidence="1" id="KW-0472">Membrane</keyword>
<keyword evidence="3" id="KW-1185">Reference proteome</keyword>
<accession>A0ABP1ATT0</accession>
<protein>
    <submittedName>
        <fullName evidence="2">Uncharacterized protein</fullName>
    </submittedName>
</protein>
<dbReference type="EMBL" id="OZ023716">
    <property type="protein sequence ID" value="CAK9865926.1"/>
    <property type="molecule type" value="Genomic_DNA"/>
</dbReference>
<evidence type="ECO:0000313" key="2">
    <source>
        <dbReference type="EMBL" id="CAK9865926.1"/>
    </source>
</evidence>
<gene>
    <name evidence="2" type="ORF">CSSPJE1EN2_LOCUS8921</name>
</gene>